<sequence>MNTKIIKRREGESQNEFEMRVDVLLADVDFLSVSFQTDENGESKEAKVLYF</sequence>
<evidence type="ECO:0000313" key="1">
    <source>
        <dbReference type="EMBL" id="QOL69667.1"/>
    </source>
</evidence>
<dbReference type="AlphaFoldDB" id="A0A7L9VQH4"/>
<reference evidence="1 2" key="1">
    <citation type="submission" date="2020-10" db="EMBL/GenBank/DDBJ databases">
        <title>Genome sequencing of Lactobacillus mucosae KCTC 21011.</title>
        <authorList>
            <person name="Kim J."/>
        </authorList>
    </citation>
    <scope>NUCLEOTIDE SEQUENCE [LARGE SCALE GENOMIC DNA]</scope>
    <source>
        <strain evidence="1 2">LM011</strain>
    </source>
</reference>
<dbReference type="RefSeq" id="WP_155519185.1">
    <property type="nucleotide sequence ID" value="NZ_CBCRVQ010000010.1"/>
</dbReference>
<protein>
    <submittedName>
        <fullName evidence="1">Uncharacterized protein</fullName>
    </submittedName>
</protein>
<name>A0A7L9VQH4_LIMMU</name>
<organism evidence="1 2">
    <name type="scientific">Limosilactobacillus mucosae</name>
    <name type="common">Lactobacillus mucosae</name>
    <dbReference type="NCBI Taxonomy" id="97478"/>
    <lineage>
        <taxon>Bacteria</taxon>
        <taxon>Bacillati</taxon>
        <taxon>Bacillota</taxon>
        <taxon>Bacilli</taxon>
        <taxon>Lactobacillales</taxon>
        <taxon>Lactobacillaceae</taxon>
        <taxon>Limosilactobacillus</taxon>
    </lineage>
</organism>
<dbReference type="EMBL" id="CP062966">
    <property type="protein sequence ID" value="QOL69667.1"/>
    <property type="molecule type" value="Genomic_DNA"/>
</dbReference>
<evidence type="ECO:0000313" key="2">
    <source>
        <dbReference type="Proteomes" id="UP000593929"/>
    </source>
</evidence>
<gene>
    <name evidence="1" type="ORF">LM011_09930</name>
</gene>
<accession>A0A7L9VQH4</accession>
<proteinExistence type="predicted"/>
<dbReference type="Proteomes" id="UP000593929">
    <property type="component" value="Chromosome"/>
</dbReference>